<gene>
    <name evidence="2" type="ORF">Zmor_005138</name>
</gene>
<evidence type="ECO:0000313" key="2">
    <source>
        <dbReference type="EMBL" id="KAJ3660700.1"/>
    </source>
</evidence>
<keyword evidence="1" id="KW-1133">Transmembrane helix</keyword>
<organism evidence="2 3">
    <name type="scientific">Zophobas morio</name>
    <dbReference type="NCBI Taxonomy" id="2755281"/>
    <lineage>
        <taxon>Eukaryota</taxon>
        <taxon>Metazoa</taxon>
        <taxon>Ecdysozoa</taxon>
        <taxon>Arthropoda</taxon>
        <taxon>Hexapoda</taxon>
        <taxon>Insecta</taxon>
        <taxon>Pterygota</taxon>
        <taxon>Neoptera</taxon>
        <taxon>Endopterygota</taxon>
        <taxon>Coleoptera</taxon>
        <taxon>Polyphaga</taxon>
        <taxon>Cucujiformia</taxon>
        <taxon>Tenebrionidae</taxon>
        <taxon>Zophobas</taxon>
    </lineage>
</organism>
<keyword evidence="1" id="KW-0812">Transmembrane</keyword>
<dbReference type="Proteomes" id="UP001168821">
    <property type="component" value="Unassembled WGS sequence"/>
</dbReference>
<sequence>MQKAAGTENSTIKKFAAVLGIFQGVSWMIISILCIVFYIKEVENISIHTYMEKVVVNIYTSFLINDGKYTDGQIINARIFAGFMWTYLFLDLIWVLVSFYVLGKKQKREKLALRLWSLATSVICLLDLILSILLGIDYQNCFNDASRVVFAELASEQVCANIILPVLIIAAKGFTLWIVNVIFAFILFRISTQLPDKQQDSASKKMQSLFIPSSQFYSEGEYSSSLQILQAYNEFPVIQRRSQLEEPCVLRSPLKLF</sequence>
<evidence type="ECO:0000313" key="3">
    <source>
        <dbReference type="Proteomes" id="UP001168821"/>
    </source>
</evidence>
<accession>A0AA38IRJ4</accession>
<feature type="transmembrane region" description="Helical" evidence="1">
    <location>
        <begin position="115"/>
        <end position="136"/>
    </location>
</feature>
<keyword evidence="3" id="KW-1185">Reference proteome</keyword>
<evidence type="ECO:0000256" key="1">
    <source>
        <dbReference type="SAM" id="Phobius"/>
    </source>
</evidence>
<comment type="caution">
    <text evidence="2">The sequence shown here is derived from an EMBL/GenBank/DDBJ whole genome shotgun (WGS) entry which is preliminary data.</text>
</comment>
<protein>
    <recommendedName>
        <fullName evidence="4">Transmembrane protein</fullName>
    </recommendedName>
</protein>
<feature type="transmembrane region" description="Helical" evidence="1">
    <location>
        <begin position="79"/>
        <end position="103"/>
    </location>
</feature>
<dbReference type="EMBL" id="JALNTZ010000002">
    <property type="protein sequence ID" value="KAJ3660700.1"/>
    <property type="molecule type" value="Genomic_DNA"/>
</dbReference>
<reference evidence="2" key="1">
    <citation type="journal article" date="2023" name="G3 (Bethesda)">
        <title>Whole genome assemblies of Zophobas morio and Tenebrio molitor.</title>
        <authorList>
            <person name="Kaur S."/>
            <person name="Stinson S.A."/>
            <person name="diCenzo G.C."/>
        </authorList>
    </citation>
    <scope>NUCLEOTIDE SEQUENCE</scope>
    <source>
        <strain evidence="2">QUZm001</strain>
    </source>
</reference>
<feature type="transmembrane region" description="Helical" evidence="1">
    <location>
        <begin position="15"/>
        <end position="39"/>
    </location>
</feature>
<proteinExistence type="predicted"/>
<evidence type="ECO:0008006" key="4">
    <source>
        <dbReference type="Google" id="ProtNLM"/>
    </source>
</evidence>
<feature type="transmembrane region" description="Helical" evidence="1">
    <location>
        <begin position="162"/>
        <end position="188"/>
    </location>
</feature>
<keyword evidence="1" id="KW-0472">Membrane</keyword>
<dbReference type="AlphaFoldDB" id="A0AA38IRJ4"/>
<name>A0AA38IRJ4_9CUCU</name>